<proteinExistence type="predicted"/>
<evidence type="ECO:0000313" key="4">
    <source>
        <dbReference type="Proteomes" id="UP001501251"/>
    </source>
</evidence>
<evidence type="ECO:0000313" key="3">
    <source>
        <dbReference type="EMBL" id="GAA4184685.1"/>
    </source>
</evidence>
<keyword evidence="1" id="KW-0472">Membrane</keyword>
<dbReference type="RefSeq" id="WP_344916144.1">
    <property type="nucleotide sequence ID" value="NZ_BAABAQ010000002.1"/>
</dbReference>
<protein>
    <recommendedName>
        <fullName evidence="2">DUF4190 domain-containing protein</fullName>
    </recommendedName>
</protein>
<dbReference type="Pfam" id="PF13828">
    <property type="entry name" value="DUF4190"/>
    <property type="match status" value="1"/>
</dbReference>
<keyword evidence="1" id="KW-1133">Transmembrane helix</keyword>
<name>A0ABP8AIW4_9ACTN</name>
<organism evidence="3 4">
    <name type="scientific">Streptosporangium oxazolinicum</name>
    <dbReference type="NCBI Taxonomy" id="909287"/>
    <lineage>
        <taxon>Bacteria</taxon>
        <taxon>Bacillati</taxon>
        <taxon>Actinomycetota</taxon>
        <taxon>Actinomycetes</taxon>
        <taxon>Streptosporangiales</taxon>
        <taxon>Streptosporangiaceae</taxon>
        <taxon>Streptosporangium</taxon>
    </lineage>
</organism>
<dbReference type="EMBL" id="BAABAQ010000002">
    <property type="protein sequence ID" value="GAA4184685.1"/>
    <property type="molecule type" value="Genomic_DNA"/>
</dbReference>
<accession>A0ABP8AIW4</accession>
<dbReference type="InterPro" id="IPR025241">
    <property type="entry name" value="DUF4190"/>
</dbReference>
<keyword evidence="1" id="KW-0812">Transmembrane</keyword>
<evidence type="ECO:0000256" key="1">
    <source>
        <dbReference type="SAM" id="Phobius"/>
    </source>
</evidence>
<feature type="transmembrane region" description="Helical" evidence="1">
    <location>
        <begin position="60"/>
        <end position="85"/>
    </location>
</feature>
<feature type="transmembrane region" description="Helical" evidence="1">
    <location>
        <begin position="105"/>
        <end position="132"/>
    </location>
</feature>
<feature type="domain" description="DUF4190" evidence="2">
    <location>
        <begin position="60"/>
        <end position="120"/>
    </location>
</feature>
<reference evidence="4" key="1">
    <citation type="journal article" date="2019" name="Int. J. Syst. Evol. Microbiol.">
        <title>The Global Catalogue of Microorganisms (GCM) 10K type strain sequencing project: providing services to taxonomists for standard genome sequencing and annotation.</title>
        <authorList>
            <consortium name="The Broad Institute Genomics Platform"/>
            <consortium name="The Broad Institute Genome Sequencing Center for Infectious Disease"/>
            <person name="Wu L."/>
            <person name="Ma J."/>
        </authorList>
    </citation>
    <scope>NUCLEOTIDE SEQUENCE [LARGE SCALE GENOMIC DNA]</scope>
    <source>
        <strain evidence="4">JCM 17388</strain>
    </source>
</reference>
<dbReference type="Proteomes" id="UP001501251">
    <property type="component" value="Unassembled WGS sequence"/>
</dbReference>
<gene>
    <name evidence="3" type="ORF">GCM10022252_13960</name>
</gene>
<keyword evidence="4" id="KW-1185">Reference proteome</keyword>
<comment type="caution">
    <text evidence="3">The sequence shown here is derived from an EMBL/GenBank/DDBJ whole genome shotgun (WGS) entry which is preliminary data.</text>
</comment>
<sequence>MSYGDQSGGYGKSPGSGGYGSPGGYGSSGGYGPGGYGPPGGGYDPYGGYGAPPPRGNNGMAIAALIMGIAGLFICGLTSIVGVVLGHISLGQIKRTGEEGRGMAIAGLVLSYFGILCWLAVLAWLVAVGAIVGSASLGV</sequence>
<evidence type="ECO:0000259" key="2">
    <source>
        <dbReference type="Pfam" id="PF13828"/>
    </source>
</evidence>